<keyword evidence="2" id="KW-1185">Reference proteome</keyword>
<dbReference type="AlphaFoldDB" id="A0A4C1VDV9"/>
<proteinExistence type="predicted"/>
<sequence length="212" mass="24323">MSKQLMLVCFNSGDLTLVSNSFSGHPPVWYVEATKETIEKQPITSTRRLRDSIETSKDTIHCQLKSLEFKQGRINLSNEFRDGRPSTDVNNKSIDGVRRMIKIDRHVICDEIQAFLGIDMSQIQSILHKHLGDDDVPSESQCRPYIEKALKELEGGTESVQRTNLCRSELPANDAMRRFNALRLFFLLCVLRRCDSFVTDFTAVEFRALYCK</sequence>
<comment type="caution">
    <text evidence="1">The sequence shown here is derived from an EMBL/GenBank/DDBJ whole genome shotgun (WGS) entry which is preliminary data.</text>
</comment>
<evidence type="ECO:0000313" key="1">
    <source>
        <dbReference type="EMBL" id="GBP36134.1"/>
    </source>
</evidence>
<dbReference type="OrthoDB" id="10017160at2759"/>
<name>A0A4C1VDV9_EUMVA</name>
<dbReference type="EMBL" id="BGZK01000315">
    <property type="protein sequence ID" value="GBP36134.1"/>
    <property type="molecule type" value="Genomic_DNA"/>
</dbReference>
<protein>
    <submittedName>
        <fullName evidence="1">Uncharacterized protein</fullName>
    </submittedName>
</protein>
<dbReference type="Proteomes" id="UP000299102">
    <property type="component" value="Unassembled WGS sequence"/>
</dbReference>
<evidence type="ECO:0000313" key="2">
    <source>
        <dbReference type="Proteomes" id="UP000299102"/>
    </source>
</evidence>
<reference evidence="1 2" key="1">
    <citation type="journal article" date="2019" name="Commun. Biol.">
        <title>The bagworm genome reveals a unique fibroin gene that provides high tensile strength.</title>
        <authorList>
            <person name="Kono N."/>
            <person name="Nakamura H."/>
            <person name="Ohtoshi R."/>
            <person name="Tomita M."/>
            <person name="Numata K."/>
            <person name="Arakawa K."/>
        </authorList>
    </citation>
    <scope>NUCLEOTIDE SEQUENCE [LARGE SCALE GENOMIC DNA]</scope>
</reference>
<accession>A0A4C1VDV9</accession>
<gene>
    <name evidence="1" type="ORF">EVAR_4278_1</name>
</gene>
<organism evidence="1 2">
    <name type="scientific">Eumeta variegata</name>
    <name type="common">Bagworm moth</name>
    <name type="synonym">Eumeta japonica</name>
    <dbReference type="NCBI Taxonomy" id="151549"/>
    <lineage>
        <taxon>Eukaryota</taxon>
        <taxon>Metazoa</taxon>
        <taxon>Ecdysozoa</taxon>
        <taxon>Arthropoda</taxon>
        <taxon>Hexapoda</taxon>
        <taxon>Insecta</taxon>
        <taxon>Pterygota</taxon>
        <taxon>Neoptera</taxon>
        <taxon>Endopterygota</taxon>
        <taxon>Lepidoptera</taxon>
        <taxon>Glossata</taxon>
        <taxon>Ditrysia</taxon>
        <taxon>Tineoidea</taxon>
        <taxon>Psychidae</taxon>
        <taxon>Oiketicinae</taxon>
        <taxon>Eumeta</taxon>
    </lineage>
</organism>